<organism evidence="7 8">
    <name type="scientific">Operophtera brumata</name>
    <name type="common">Winter moth</name>
    <name type="synonym">Phalaena brumata</name>
    <dbReference type="NCBI Taxonomy" id="104452"/>
    <lineage>
        <taxon>Eukaryota</taxon>
        <taxon>Metazoa</taxon>
        <taxon>Ecdysozoa</taxon>
        <taxon>Arthropoda</taxon>
        <taxon>Hexapoda</taxon>
        <taxon>Insecta</taxon>
        <taxon>Pterygota</taxon>
        <taxon>Neoptera</taxon>
        <taxon>Endopterygota</taxon>
        <taxon>Lepidoptera</taxon>
        <taxon>Glossata</taxon>
        <taxon>Ditrysia</taxon>
        <taxon>Geometroidea</taxon>
        <taxon>Geometridae</taxon>
        <taxon>Larentiinae</taxon>
        <taxon>Operophtera</taxon>
    </lineage>
</organism>
<dbReference type="EMBL" id="JTDY01000805">
    <property type="protein sequence ID" value="KOB75810.1"/>
    <property type="molecule type" value="Genomic_DNA"/>
</dbReference>
<evidence type="ECO:0000256" key="3">
    <source>
        <dbReference type="ARBA" id="ARBA00023015"/>
    </source>
</evidence>
<gene>
    <name evidence="7" type="ORF">OBRU01_06938</name>
</gene>
<dbReference type="Pfam" id="PF13873">
    <property type="entry name" value="Myb_DNA-bind_5"/>
    <property type="match status" value="1"/>
</dbReference>
<comment type="subunit">
    <text evidence="1">Self-associates forming complexes of several hundred monomers.</text>
</comment>
<feature type="domain" description="Myb/SANT-like DNA-binding" evidence="6">
    <location>
        <begin position="3"/>
        <end position="40"/>
    </location>
</feature>
<protein>
    <recommendedName>
        <fullName evidence="2">Regulatory protein zeste</fullName>
    </recommendedName>
</protein>
<dbReference type="AlphaFoldDB" id="A0A0L7LK58"/>
<dbReference type="PANTHER" id="PTHR23098:SF16">
    <property type="entry name" value="REGULATORY PROTEIN ZESTE"/>
    <property type="match status" value="1"/>
</dbReference>
<reference evidence="7 8" key="1">
    <citation type="journal article" date="2015" name="Genome Biol. Evol.">
        <title>The genome of winter moth (Operophtera brumata) provides a genomic perspective on sexual dimorphism and phenology.</title>
        <authorList>
            <person name="Derks M.F."/>
            <person name="Smit S."/>
            <person name="Salis L."/>
            <person name="Schijlen E."/>
            <person name="Bossers A."/>
            <person name="Mateman C."/>
            <person name="Pijl A.S."/>
            <person name="de Ridder D."/>
            <person name="Groenen M.A."/>
            <person name="Visser M.E."/>
            <person name="Megens H.J."/>
        </authorList>
    </citation>
    <scope>NUCLEOTIDE SEQUENCE [LARGE SCALE GENOMIC DNA]</scope>
    <source>
        <strain evidence="7">WM2013NL</strain>
        <tissue evidence="7">Head and thorax</tissue>
    </source>
</reference>
<keyword evidence="4" id="KW-0804">Transcription</keyword>
<keyword evidence="8" id="KW-1185">Reference proteome</keyword>
<evidence type="ECO:0000256" key="4">
    <source>
        <dbReference type="ARBA" id="ARBA00023163"/>
    </source>
</evidence>
<dbReference type="GO" id="GO:0005634">
    <property type="term" value="C:nucleus"/>
    <property type="evidence" value="ECO:0007669"/>
    <property type="project" value="TreeGrafter"/>
</dbReference>
<evidence type="ECO:0000256" key="1">
    <source>
        <dbReference type="ARBA" id="ARBA00011764"/>
    </source>
</evidence>
<evidence type="ECO:0000256" key="5">
    <source>
        <dbReference type="ARBA" id="ARBA00025466"/>
    </source>
</evidence>
<name>A0A0L7LK58_OPEBR</name>
<accession>A0A0L7LK58</accession>
<evidence type="ECO:0000259" key="6">
    <source>
        <dbReference type="Pfam" id="PF13873"/>
    </source>
</evidence>
<dbReference type="Proteomes" id="UP000037510">
    <property type="component" value="Unassembled WGS sequence"/>
</dbReference>
<proteinExistence type="predicted"/>
<dbReference type="PANTHER" id="PTHR23098">
    <property type="entry name" value="AGAP001331-PA-RELATED"/>
    <property type="match status" value="1"/>
</dbReference>
<evidence type="ECO:0000256" key="2">
    <source>
        <dbReference type="ARBA" id="ARBA00016807"/>
    </source>
</evidence>
<keyword evidence="3" id="KW-0805">Transcription regulation</keyword>
<dbReference type="InterPro" id="IPR028002">
    <property type="entry name" value="Myb_DNA-bind_5"/>
</dbReference>
<comment type="caution">
    <text evidence="7">The sequence shown here is derived from an EMBL/GenBank/DDBJ whole genome shotgun (WGS) entry which is preliminary data.</text>
</comment>
<comment type="function">
    <text evidence="5">Involved in transvection phenomena (= synapsis-dependent gene expression), where the synaptic pairing of chromosomes carrying genes with which zeste interacts influences the expression of these genes. Zeste binds to DNA and stimulates transcription from a nearby promoter.</text>
</comment>
<evidence type="ECO:0000313" key="7">
    <source>
        <dbReference type="EMBL" id="KOB75810.1"/>
    </source>
</evidence>
<evidence type="ECO:0000313" key="8">
    <source>
        <dbReference type="Proteomes" id="UP000037510"/>
    </source>
</evidence>
<sequence>EVAWAQITDSFNASVSSCPRRTDQLKLKWENLKKSARKRSTKIRMNHIKTGGGKPDYIPPDDALDRVASILGATCEGYSVAFGGDSNSTF</sequence>
<feature type="non-terminal residue" evidence="7">
    <location>
        <position position="1"/>
    </location>
</feature>